<evidence type="ECO:0000256" key="1">
    <source>
        <dbReference type="ARBA" id="ARBA00004141"/>
    </source>
</evidence>
<dbReference type="Pfam" id="PF01151">
    <property type="entry name" value="ELO"/>
    <property type="match status" value="1"/>
</dbReference>
<dbReference type="PANTHER" id="PTHR11157">
    <property type="entry name" value="FATTY ACID ACYL TRANSFERASE-RELATED"/>
    <property type="match status" value="1"/>
</dbReference>
<comment type="subcellular location">
    <subcellularLocation>
        <location evidence="1">Membrane</location>
        <topology evidence="1">Multi-pass membrane protein</topology>
    </subcellularLocation>
</comment>
<dbReference type="GO" id="GO:0019367">
    <property type="term" value="P:fatty acid elongation, saturated fatty acid"/>
    <property type="evidence" value="ECO:0007669"/>
    <property type="project" value="TreeGrafter"/>
</dbReference>
<feature type="transmembrane region" description="Helical" evidence="10">
    <location>
        <begin position="202"/>
        <end position="226"/>
    </location>
</feature>
<evidence type="ECO:0000256" key="8">
    <source>
        <dbReference type="ARBA" id="ARBA00023136"/>
    </source>
</evidence>
<dbReference type="InterPro" id="IPR002076">
    <property type="entry name" value="ELO_fam"/>
</dbReference>
<dbReference type="AlphaFoldDB" id="A0A3S6BVR1"/>
<keyword evidence="9 10" id="KW-0275">Fatty acid biosynthesis</keyword>
<evidence type="ECO:0000256" key="5">
    <source>
        <dbReference type="ARBA" id="ARBA00022832"/>
    </source>
</evidence>
<evidence type="ECO:0000313" key="11">
    <source>
        <dbReference type="EMBL" id="AIW65586.1"/>
    </source>
</evidence>
<organism evidence="11">
    <name type="scientific">Tigriopus japonicus</name>
    <name type="common">Copepod</name>
    <dbReference type="NCBI Taxonomy" id="158387"/>
    <lineage>
        <taxon>Eukaryota</taxon>
        <taxon>Metazoa</taxon>
        <taxon>Ecdysozoa</taxon>
        <taxon>Arthropoda</taxon>
        <taxon>Crustacea</taxon>
        <taxon>Multicrustacea</taxon>
        <taxon>Hexanauplia</taxon>
        <taxon>Copepoda</taxon>
        <taxon>Harpacticoida</taxon>
        <taxon>Harpacticidae</taxon>
        <taxon>Tigriopus</taxon>
    </lineage>
</organism>
<feature type="transmembrane region" description="Helical" evidence="10">
    <location>
        <begin position="232"/>
        <end position="254"/>
    </location>
</feature>
<evidence type="ECO:0000256" key="7">
    <source>
        <dbReference type="ARBA" id="ARBA00023098"/>
    </source>
</evidence>
<dbReference type="GO" id="GO:0005789">
    <property type="term" value="C:endoplasmic reticulum membrane"/>
    <property type="evidence" value="ECO:0007669"/>
    <property type="project" value="TreeGrafter"/>
</dbReference>
<feature type="transmembrane region" description="Helical" evidence="10">
    <location>
        <begin position="144"/>
        <end position="162"/>
    </location>
</feature>
<dbReference type="GO" id="GO:0042761">
    <property type="term" value="P:very long-chain fatty acid biosynthetic process"/>
    <property type="evidence" value="ECO:0007669"/>
    <property type="project" value="TreeGrafter"/>
</dbReference>
<evidence type="ECO:0000256" key="4">
    <source>
        <dbReference type="ARBA" id="ARBA00022692"/>
    </source>
</evidence>
<feature type="transmembrane region" description="Helical" evidence="10">
    <location>
        <begin position="29"/>
        <end position="50"/>
    </location>
</feature>
<keyword evidence="5 10" id="KW-0276">Fatty acid metabolism</keyword>
<protein>
    <recommendedName>
        <fullName evidence="10">Elongation of very long chain fatty acids protein</fullName>
        <ecNumber evidence="10">2.3.1.199</ecNumber>
    </recommendedName>
    <alternativeName>
        <fullName evidence="10">Very-long-chain 3-oxoacyl-CoA synthase</fullName>
    </alternativeName>
</protein>
<comment type="similarity">
    <text evidence="10">Belongs to the ELO family.</text>
</comment>
<comment type="catalytic activity">
    <reaction evidence="10">
        <text>a very-long-chain acyl-CoA + malonyl-CoA + H(+) = a very-long-chain 3-oxoacyl-CoA + CO2 + CoA</text>
        <dbReference type="Rhea" id="RHEA:32727"/>
        <dbReference type="ChEBI" id="CHEBI:15378"/>
        <dbReference type="ChEBI" id="CHEBI:16526"/>
        <dbReference type="ChEBI" id="CHEBI:57287"/>
        <dbReference type="ChEBI" id="CHEBI:57384"/>
        <dbReference type="ChEBI" id="CHEBI:90725"/>
        <dbReference type="ChEBI" id="CHEBI:90736"/>
        <dbReference type="EC" id="2.3.1.199"/>
    </reaction>
</comment>
<dbReference type="EMBL" id="KF951023">
    <property type="protein sequence ID" value="AIW65586.1"/>
    <property type="molecule type" value="mRNA"/>
</dbReference>
<dbReference type="GO" id="GO:0034625">
    <property type="term" value="P:fatty acid elongation, monounsaturated fatty acid"/>
    <property type="evidence" value="ECO:0007669"/>
    <property type="project" value="TreeGrafter"/>
</dbReference>
<name>A0A3S6BVR1_TIGJA</name>
<evidence type="ECO:0000256" key="9">
    <source>
        <dbReference type="ARBA" id="ARBA00023160"/>
    </source>
</evidence>
<keyword evidence="4 10" id="KW-0812">Transmembrane</keyword>
<sequence length="267" mass="31317">MGSLIQSYNELWEIRDKRVEGWPMMASPWPTVALAATYVYLVTIWGPRYMKDRKPYELKMPIQIYNIIQVVLSAYIVYEACVSGWTNHYSWVCQPVETSSEPDSNAMRMARIVWIYYLSKFVEFLDTFFFIARKKFSHVSVLQVVHHGIMPIFAYCLCRWLPGGHESFGGMLNSVVHFIMYGYYFMAALGPQFQKYLWWKKYLTTFQMIQFLAVFTKSMILILGVAECGYPWQFSAVTASIMVVFFILFANFYVQNYLNKPKSRKSA</sequence>
<keyword evidence="3 10" id="KW-0808">Transferase</keyword>
<feature type="transmembrane region" description="Helical" evidence="10">
    <location>
        <begin position="168"/>
        <end position="190"/>
    </location>
</feature>
<dbReference type="GO" id="GO:0034626">
    <property type="term" value="P:fatty acid elongation, polyunsaturated fatty acid"/>
    <property type="evidence" value="ECO:0007669"/>
    <property type="project" value="TreeGrafter"/>
</dbReference>
<keyword evidence="8 10" id="KW-0472">Membrane</keyword>
<feature type="transmembrane region" description="Helical" evidence="10">
    <location>
        <begin position="62"/>
        <end position="78"/>
    </location>
</feature>
<evidence type="ECO:0000256" key="10">
    <source>
        <dbReference type="RuleBase" id="RU361115"/>
    </source>
</evidence>
<accession>A0A3S6BVR1</accession>
<proteinExistence type="evidence at transcript level"/>
<feature type="transmembrane region" description="Helical" evidence="10">
    <location>
        <begin position="114"/>
        <end position="132"/>
    </location>
</feature>
<dbReference type="EC" id="2.3.1.199" evidence="10"/>
<evidence type="ECO:0000256" key="3">
    <source>
        <dbReference type="ARBA" id="ARBA00022679"/>
    </source>
</evidence>
<dbReference type="GO" id="GO:0009922">
    <property type="term" value="F:fatty acid elongase activity"/>
    <property type="evidence" value="ECO:0007669"/>
    <property type="project" value="UniProtKB-EC"/>
</dbReference>
<evidence type="ECO:0000256" key="2">
    <source>
        <dbReference type="ARBA" id="ARBA00022516"/>
    </source>
</evidence>
<keyword evidence="6 10" id="KW-1133">Transmembrane helix</keyword>
<dbReference type="PANTHER" id="PTHR11157:SF69">
    <property type="entry name" value="ELONGATION OF VERY LONG CHAIN FATTY ACIDS PROTEIN 7"/>
    <property type="match status" value="1"/>
</dbReference>
<dbReference type="GO" id="GO:0030148">
    <property type="term" value="P:sphingolipid biosynthetic process"/>
    <property type="evidence" value="ECO:0007669"/>
    <property type="project" value="TreeGrafter"/>
</dbReference>
<keyword evidence="2 10" id="KW-0444">Lipid biosynthesis</keyword>
<reference evidence="11" key="1">
    <citation type="submission" date="2013-12" db="EMBL/GenBank/DDBJ databases">
        <authorList>
            <person name="Lee J.-S."/>
        </authorList>
    </citation>
    <scope>NUCLEOTIDE SEQUENCE</scope>
</reference>
<keyword evidence="7 10" id="KW-0443">Lipid metabolism</keyword>
<evidence type="ECO:0000256" key="6">
    <source>
        <dbReference type="ARBA" id="ARBA00022989"/>
    </source>
</evidence>